<dbReference type="PROSITE" id="PS50082">
    <property type="entry name" value="WD_REPEATS_2"/>
    <property type="match status" value="5"/>
</dbReference>
<evidence type="ECO:0000256" key="2">
    <source>
        <dbReference type="ARBA" id="ARBA00022490"/>
    </source>
</evidence>
<keyword evidence="2" id="KW-0963">Cytoplasm</keyword>
<dbReference type="FunFam" id="2.130.10.10:FF:000074">
    <property type="entry name" value="Angio-associated migratory cell protein-like protein"/>
    <property type="match status" value="1"/>
</dbReference>
<feature type="region of interest" description="Disordered" evidence="6">
    <location>
        <begin position="1"/>
        <end position="60"/>
    </location>
</feature>
<feature type="repeat" description="WD" evidence="5">
    <location>
        <begin position="330"/>
        <end position="371"/>
    </location>
</feature>
<evidence type="ECO:0000313" key="9">
    <source>
        <dbReference type="Proteomes" id="UP000187455"/>
    </source>
</evidence>
<evidence type="ECO:0000256" key="4">
    <source>
        <dbReference type="ARBA" id="ARBA00022737"/>
    </source>
</evidence>
<keyword evidence="4" id="KW-0677">Repeat</keyword>
<dbReference type="GO" id="GO:0003723">
    <property type="term" value="F:RNA binding"/>
    <property type="evidence" value="ECO:0007669"/>
    <property type="project" value="InterPro"/>
</dbReference>
<dbReference type="PROSITE" id="PS01129">
    <property type="entry name" value="PSI_RLU"/>
    <property type="match status" value="1"/>
</dbReference>
<evidence type="ECO:0000256" key="6">
    <source>
        <dbReference type="SAM" id="MobiDB-lite"/>
    </source>
</evidence>
<proteinExistence type="predicted"/>
<dbReference type="CDD" id="cd02869">
    <property type="entry name" value="PseudoU_synth_RluA_like"/>
    <property type="match status" value="1"/>
</dbReference>
<feature type="repeat" description="WD" evidence="5">
    <location>
        <begin position="74"/>
        <end position="116"/>
    </location>
</feature>
<dbReference type="PROSITE" id="PS50294">
    <property type="entry name" value="WD_REPEATS_REGION"/>
    <property type="match status" value="4"/>
</dbReference>
<dbReference type="AlphaFoldDB" id="A0A1R0GNH1"/>
<dbReference type="SUPFAM" id="SSF50998">
    <property type="entry name" value="Quinoprotein alcohol dehydrogenase-like"/>
    <property type="match status" value="1"/>
</dbReference>
<comment type="caution">
    <text evidence="8">The sequence shown here is derived from an EMBL/GenBank/DDBJ whole genome shotgun (WGS) entry which is preliminary data.</text>
</comment>
<dbReference type="InterPro" id="IPR020103">
    <property type="entry name" value="PsdUridine_synth_cat_dom_sf"/>
</dbReference>
<dbReference type="InterPro" id="IPR011047">
    <property type="entry name" value="Quinoprotein_ADH-like_sf"/>
</dbReference>
<dbReference type="STRING" id="133383.A0A1R0GNH1"/>
<dbReference type="PROSITE" id="PS00678">
    <property type="entry name" value="WD_REPEATS_1"/>
    <property type="match status" value="2"/>
</dbReference>
<evidence type="ECO:0000256" key="3">
    <source>
        <dbReference type="ARBA" id="ARBA00022574"/>
    </source>
</evidence>
<evidence type="ECO:0000259" key="7">
    <source>
        <dbReference type="Pfam" id="PF00849"/>
    </source>
</evidence>
<dbReference type="PANTHER" id="PTHR19857">
    <property type="entry name" value="MITOCHONDRIAL DIVISION PROTEIN 1-RELATED"/>
    <property type="match status" value="1"/>
</dbReference>
<dbReference type="GO" id="GO:0009982">
    <property type="term" value="F:pseudouridine synthase activity"/>
    <property type="evidence" value="ECO:0007669"/>
    <property type="project" value="InterPro"/>
</dbReference>
<organism evidence="8 9">
    <name type="scientific">Smittium mucronatum</name>
    <dbReference type="NCBI Taxonomy" id="133383"/>
    <lineage>
        <taxon>Eukaryota</taxon>
        <taxon>Fungi</taxon>
        <taxon>Fungi incertae sedis</taxon>
        <taxon>Zoopagomycota</taxon>
        <taxon>Kickxellomycotina</taxon>
        <taxon>Harpellomycetes</taxon>
        <taxon>Harpellales</taxon>
        <taxon>Legeriomycetaceae</taxon>
        <taxon>Smittium</taxon>
    </lineage>
</organism>
<feature type="repeat" description="WD" evidence="5">
    <location>
        <begin position="201"/>
        <end position="242"/>
    </location>
</feature>
<sequence>MNPLEERENEEEFLENEEIENEVASDEDELMDEEDEELLEALEAEDMDQEADQDMMGDSSQQQVIFEDESIQGFFEHKEPVYSVAINPVDTNIVVSGGGDDTAYVWRRDTGELVQKLDKHSDSVTAVGFSVDGQYVASGGMDGKIKVYKTNPITPHFVFEDGPDEVVWLDWHPVGNVFAVGANDGSVWMYNVPGKKLMNVFYGHNEPVTTGRFTHSGKNIISGSEDGSLIIWNPANASVVHKFSSEDKRFHQEGITSLDINSDDSIIISGSTDSTAKVLHKNGNILGSLQAHSDSVETVGISSAMSMAATGSVDGSICVWDINTLRLRDTFKHEDAVTKLKFVNNSPLITSTSVDCTVKVWDSRSGENVRTWKGHQDAILDFALVGDGKTVVTASDDGCCLVFSIGNLFIMLGYYQNDQKIVVQENAGIGRELNLGFIWTIDPSENRKVYLQNKSRVSPQTDIYYDLNVEALPIDSINSIGILGQESVSTKNTSILGKKNLLPIIYQDDAIFVFSKPSGLATQGGSKVNISVDHLIKEYKSDYCDPKLVHRLDKDTSGLLVVAKNRLVAASLSEAFRNNYISHPNPPFGKIDKPLEKSIVSGQEITILSGSSQSLKPLDSQYSSNYNPSLPNYVSPKSQSATTFYKTIFHGNFKEHTSMSIVELYPSTGRKHQLRVHCASMLSCPIFGDKKYSKPCNILSGEKTNMHLHMAKIKIPLLNSDGTVKLKENKELKILISDPVPQFWNKTLNALNFPFSDFPPIITPKKI</sequence>
<name>A0A1R0GNH1_9FUNG</name>
<dbReference type="InterPro" id="IPR006145">
    <property type="entry name" value="PsdUridine_synth_RsuA/RluA"/>
</dbReference>
<dbReference type="OrthoDB" id="10261640at2759"/>
<comment type="subcellular location">
    <subcellularLocation>
        <location evidence="1">Cytoplasm</location>
    </subcellularLocation>
</comment>
<dbReference type="Gene3D" id="3.30.2350.10">
    <property type="entry name" value="Pseudouridine synthase"/>
    <property type="match status" value="1"/>
</dbReference>
<dbReference type="Pfam" id="PF00400">
    <property type="entry name" value="WD40"/>
    <property type="match status" value="8"/>
</dbReference>
<dbReference type="GO" id="GO:0005737">
    <property type="term" value="C:cytoplasm"/>
    <property type="evidence" value="ECO:0007669"/>
    <property type="project" value="UniProtKB-SubCell"/>
</dbReference>
<dbReference type="Pfam" id="PF00849">
    <property type="entry name" value="PseudoU_synth_2"/>
    <property type="match status" value="1"/>
</dbReference>
<feature type="repeat" description="WD" evidence="5">
    <location>
        <begin position="117"/>
        <end position="149"/>
    </location>
</feature>
<dbReference type="GO" id="GO:0001522">
    <property type="term" value="P:pseudouridine synthesis"/>
    <property type="evidence" value="ECO:0007669"/>
    <property type="project" value="InterPro"/>
</dbReference>
<dbReference type="EMBL" id="LSSL01006419">
    <property type="protein sequence ID" value="OLY78443.1"/>
    <property type="molecule type" value="Genomic_DNA"/>
</dbReference>
<accession>A0A1R0GNH1</accession>
<feature type="compositionally biased region" description="Acidic residues" evidence="6">
    <location>
        <begin position="7"/>
        <end position="55"/>
    </location>
</feature>
<dbReference type="Gene3D" id="2.130.10.10">
    <property type="entry name" value="YVTN repeat-like/Quinoprotein amine dehydrogenase"/>
    <property type="match status" value="1"/>
</dbReference>
<dbReference type="InterPro" id="IPR019775">
    <property type="entry name" value="WD40_repeat_CS"/>
</dbReference>
<dbReference type="CDD" id="cd00200">
    <property type="entry name" value="WD40"/>
    <property type="match status" value="1"/>
</dbReference>
<dbReference type="InterPro" id="IPR051179">
    <property type="entry name" value="WD_repeat_multifunction"/>
</dbReference>
<evidence type="ECO:0000256" key="1">
    <source>
        <dbReference type="ARBA" id="ARBA00004496"/>
    </source>
</evidence>
<dbReference type="InterPro" id="IPR020472">
    <property type="entry name" value="WD40_PAC1"/>
</dbReference>
<dbReference type="InterPro" id="IPR006224">
    <property type="entry name" value="PsdUridine_synth_RluA-like_CS"/>
</dbReference>
<evidence type="ECO:0000256" key="5">
    <source>
        <dbReference type="PROSITE-ProRule" id="PRU00221"/>
    </source>
</evidence>
<gene>
    <name evidence="8" type="ORF">AYI68_g7508</name>
</gene>
<dbReference type="Proteomes" id="UP000187455">
    <property type="component" value="Unassembled WGS sequence"/>
</dbReference>
<dbReference type="InterPro" id="IPR015943">
    <property type="entry name" value="WD40/YVTN_repeat-like_dom_sf"/>
</dbReference>
<evidence type="ECO:0000313" key="8">
    <source>
        <dbReference type="EMBL" id="OLY78443.1"/>
    </source>
</evidence>
<dbReference type="InterPro" id="IPR001680">
    <property type="entry name" value="WD40_rpt"/>
</dbReference>
<feature type="domain" description="Pseudouridine synthase RsuA/RluA-like" evidence="7">
    <location>
        <begin position="511"/>
        <end position="680"/>
    </location>
</feature>
<protein>
    <submittedName>
        <fullName evidence="8">Putative WD repeat-containing protein</fullName>
    </submittedName>
</protein>
<keyword evidence="3 5" id="KW-0853">WD repeat</keyword>
<dbReference type="PANTHER" id="PTHR19857:SF8">
    <property type="entry name" value="ANGIO-ASSOCIATED MIGRATORY CELL PROTEIN"/>
    <property type="match status" value="1"/>
</dbReference>
<keyword evidence="9" id="KW-1185">Reference proteome</keyword>
<dbReference type="SMART" id="SM00320">
    <property type="entry name" value="WD40"/>
    <property type="match status" value="8"/>
</dbReference>
<dbReference type="PRINTS" id="PR00320">
    <property type="entry name" value="GPROTEINBRPT"/>
</dbReference>
<feature type="repeat" description="WD" evidence="5">
    <location>
        <begin position="289"/>
        <end position="330"/>
    </location>
</feature>
<dbReference type="SUPFAM" id="SSF55120">
    <property type="entry name" value="Pseudouridine synthase"/>
    <property type="match status" value="1"/>
</dbReference>
<reference evidence="8 9" key="1">
    <citation type="journal article" date="2016" name="Mol. Biol. Evol.">
        <title>Genome-Wide Survey of Gut Fungi (Harpellales) Reveals the First Horizontally Transferred Ubiquitin Gene from a Mosquito Host.</title>
        <authorList>
            <person name="Wang Y."/>
            <person name="White M.M."/>
            <person name="Kvist S."/>
            <person name="Moncalvo J.M."/>
        </authorList>
    </citation>
    <scope>NUCLEOTIDE SEQUENCE [LARGE SCALE GENOMIC DNA]</scope>
    <source>
        <strain evidence="8 9">ALG-7-W6</strain>
    </source>
</reference>